<dbReference type="PROSITE" id="PS51462">
    <property type="entry name" value="NUDIX"/>
    <property type="match status" value="1"/>
</dbReference>
<evidence type="ECO:0000259" key="3">
    <source>
        <dbReference type="PROSITE" id="PS51462"/>
    </source>
</evidence>
<dbReference type="PANTHER" id="PTHR11839">
    <property type="entry name" value="UDP/ADP-SUGAR PYROPHOSPHATASE"/>
    <property type="match status" value="1"/>
</dbReference>
<dbReference type="GO" id="GO:0016787">
    <property type="term" value="F:hydrolase activity"/>
    <property type="evidence" value="ECO:0007669"/>
    <property type="project" value="UniProtKB-KW"/>
</dbReference>
<proteinExistence type="predicted"/>
<dbReference type="Gene3D" id="3.90.79.10">
    <property type="entry name" value="Nucleoside Triphosphate Pyrophosphohydrolase"/>
    <property type="match status" value="1"/>
</dbReference>
<comment type="caution">
    <text evidence="4">The sequence shown here is derived from an EMBL/GenBank/DDBJ whole genome shotgun (WGS) entry which is preliminary data.</text>
</comment>
<dbReference type="GO" id="GO:0006753">
    <property type="term" value="P:nucleoside phosphate metabolic process"/>
    <property type="evidence" value="ECO:0007669"/>
    <property type="project" value="TreeGrafter"/>
</dbReference>
<accession>A0A1F6LGX5</accession>
<dbReference type="PANTHER" id="PTHR11839:SF18">
    <property type="entry name" value="NUDIX HYDROLASE DOMAIN-CONTAINING PROTEIN"/>
    <property type="match status" value="1"/>
</dbReference>
<dbReference type="GO" id="GO:0019693">
    <property type="term" value="P:ribose phosphate metabolic process"/>
    <property type="evidence" value="ECO:0007669"/>
    <property type="project" value="TreeGrafter"/>
</dbReference>
<dbReference type="Proteomes" id="UP000177067">
    <property type="component" value="Unassembled WGS sequence"/>
</dbReference>
<evidence type="ECO:0000256" key="2">
    <source>
        <dbReference type="ARBA" id="ARBA00022801"/>
    </source>
</evidence>
<dbReference type="CDD" id="cd03424">
    <property type="entry name" value="NUDIX_ADPRase_Nudt5_UGPPase_Nudt14"/>
    <property type="match status" value="1"/>
</dbReference>
<dbReference type="AlphaFoldDB" id="A0A1F6LGX5"/>
<gene>
    <name evidence="4" type="ORF">A2725_02690</name>
</gene>
<protein>
    <recommendedName>
        <fullName evidence="3">Nudix hydrolase domain-containing protein</fullName>
    </recommendedName>
</protein>
<name>A0A1F6LGX5_9BACT</name>
<dbReference type="InterPro" id="IPR000086">
    <property type="entry name" value="NUDIX_hydrolase_dom"/>
</dbReference>
<dbReference type="SUPFAM" id="SSF55811">
    <property type="entry name" value="Nudix"/>
    <property type="match status" value="1"/>
</dbReference>
<sequence>MTWKKIGSKSIYQDYWKGLELWKMRSDKGVEKDISISLSRNTVVIFGITDDNRVLLINEYFFSQNKMVISLPAGMVDDGMSPEEVAILELKQETGCKAKQMIFLGDLYRGKYVTGQAYVFLALGVEQVYEQDLEETENIEVNFVSLKELEDIMSQNKMKAMHQVSATYMALDYLKRNKLIYKL</sequence>
<feature type="domain" description="Nudix hydrolase" evidence="3">
    <location>
        <begin position="38"/>
        <end position="166"/>
    </location>
</feature>
<evidence type="ECO:0000313" key="5">
    <source>
        <dbReference type="Proteomes" id="UP000177067"/>
    </source>
</evidence>
<dbReference type="InterPro" id="IPR015797">
    <property type="entry name" value="NUDIX_hydrolase-like_dom_sf"/>
</dbReference>
<keyword evidence="2" id="KW-0378">Hydrolase</keyword>
<dbReference type="EMBL" id="MFPS01000009">
    <property type="protein sequence ID" value="OGH58586.1"/>
    <property type="molecule type" value="Genomic_DNA"/>
</dbReference>
<evidence type="ECO:0000313" key="4">
    <source>
        <dbReference type="EMBL" id="OGH58586.1"/>
    </source>
</evidence>
<comment type="cofactor">
    <cofactor evidence="1">
        <name>Mg(2+)</name>
        <dbReference type="ChEBI" id="CHEBI:18420"/>
    </cofactor>
</comment>
<dbReference type="Pfam" id="PF00293">
    <property type="entry name" value="NUDIX"/>
    <property type="match status" value="1"/>
</dbReference>
<evidence type="ECO:0000256" key="1">
    <source>
        <dbReference type="ARBA" id="ARBA00001946"/>
    </source>
</evidence>
<organism evidence="4 5">
    <name type="scientific">Candidatus Magasanikbacteria bacterium RIFCSPHIGHO2_01_FULL_33_34</name>
    <dbReference type="NCBI Taxonomy" id="1798671"/>
    <lineage>
        <taxon>Bacteria</taxon>
        <taxon>Candidatus Magasanikiibacteriota</taxon>
    </lineage>
</organism>
<reference evidence="4 5" key="1">
    <citation type="journal article" date="2016" name="Nat. Commun.">
        <title>Thousands of microbial genomes shed light on interconnected biogeochemical processes in an aquifer system.</title>
        <authorList>
            <person name="Anantharaman K."/>
            <person name="Brown C.T."/>
            <person name="Hug L.A."/>
            <person name="Sharon I."/>
            <person name="Castelle C.J."/>
            <person name="Probst A.J."/>
            <person name="Thomas B.C."/>
            <person name="Singh A."/>
            <person name="Wilkins M.J."/>
            <person name="Karaoz U."/>
            <person name="Brodie E.L."/>
            <person name="Williams K.H."/>
            <person name="Hubbard S.S."/>
            <person name="Banfield J.F."/>
        </authorList>
    </citation>
    <scope>NUCLEOTIDE SEQUENCE [LARGE SCALE GENOMIC DNA]</scope>
</reference>